<gene>
    <name evidence="5" type="ORF">J2S74_000546</name>
</gene>
<keyword evidence="3" id="KW-0804">Transcription</keyword>
<dbReference type="PRINTS" id="PR00032">
    <property type="entry name" value="HTHARAC"/>
</dbReference>
<dbReference type="SUPFAM" id="SSF51215">
    <property type="entry name" value="Regulatory protein AraC"/>
    <property type="match status" value="1"/>
</dbReference>
<dbReference type="Gene3D" id="2.60.120.10">
    <property type="entry name" value="Jelly Rolls"/>
    <property type="match status" value="1"/>
</dbReference>
<dbReference type="PROSITE" id="PS01124">
    <property type="entry name" value="HTH_ARAC_FAMILY_2"/>
    <property type="match status" value="1"/>
</dbReference>
<proteinExistence type="predicted"/>
<protein>
    <submittedName>
        <fullName evidence="5">AraC-like DNA-binding protein</fullName>
    </submittedName>
</protein>
<dbReference type="Gene3D" id="1.10.10.60">
    <property type="entry name" value="Homeodomain-like"/>
    <property type="match status" value="2"/>
</dbReference>
<dbReference type="InterPro" id="IPR003313">
    <property type="entry name" value="AraC-bd"/>
</dbReference>
<evidence type="ECO:0000256" key="1">
    <source>
        <dbReference type="ARBA" id="ARBA00023015"/>
    </source>
</evidence>
<dbReference type="InterPro" id="IPR020449">
    <property type="entry name" value="Tscrpt_reg_AraC-type_HTH"/>
</dbReference>
<keyword evidence="6" id="KW-1185">Reference proteome</keyword>
<evidence type="ECO:0000313" key="6">
    <source>
        <dbReference type="Proteomes" id="UP001230005"/>
    </source>
</evidence>
<comment type="caution">
    <text evidence="5">The sequence shown here is derived from an EMBL/GenBank/DDBJ whole genome shotgun (WGS) entry which is preliminary data.</text>
</comment>
<keyword evidence="2" id="KW-0238">DNA-binding</keyword>
<dbReference type="PANTHER" id="PTHR43280:SF28">
    <property type="entry name" value="HTH-TYPE TRANSCRIPTIONAL ACTIVATOR RHAS"/>
    <property type="match status" value="1"/>
</dbReference>
<sequence>MTIKNSFNEYIFPDMELEFELRSMHLRSVKRSWHYPAHEHPLYEINLVTSGQQVFIVKGEEYVLSEGDMVLIRPGDLHSSSSNGKGNDGFSYFCIHFNIDDKLILPYFKDTTEVYYDANSMLTRSIRPLLDRLINFSKIPKVGFKEKMIIHSVMFELLGMLVSCLEEKDNNLENISDRTIRIAYKIAQKIDVLIRQPGNMDSSPESNIRVEDIADQLDFSVSYCNKVFKKVFNMSPRQYVTFRKLNESKSLLTEDKYSIEQIAFMMGYHDSSHFSRQFKRWTGISPGQYRQNQTNILEKNE</sequence>
<evidence type="ECO:0000256" key="3">
    <source>
        <dbReference type="ARBA" id="ARBA00023163"/>
    </source>
</evidence>
<dbReference type="Pfam" id="PF02311">
    <property type="entry name" value="AraC_binding"/>
    <property type="match status" value="1"/>
</dbReference>
<dbReference type="PROSITE" id="PS00041">
    <property type="entry name" value="HTH_ARAC_FAMILY_1"/>
    <property type="match status" value="1"/>
</dbReference>
<dbReference type="InterPro" id="IPR018062">
    <property type="entry name" value="HTH_AraC-typ_CS"/>
</dbReference>
<dbReference type="SUPFAM" id="SSF46689">
    <property type="entry name" value="Homeodomain-like"/>
    <property type="match status" value="2"/>
</dbReference>
<evidence type="ECO:0000256" key="2">
    <source>
        <dbReference type="ARBA" id="ARBA00023125"/>
    </source>
</evidence>
<keyword evidence="1" id="KW-0805">Transcription regulation</keyword>
<dbReference type="PANTHER" id="PTHR43280">
    <property type="entry name" value="ARAC-FAMILY TRANSCRIPTIONAL REGULATOR"/>
    <property type="match status" value="1"/>
</dbReference>
<dbReference type="InterPro" id="IPR014710">
    <property type="entry name" value="RmlC-like_jellyroll"/>
</dbReference>
<dbReference type="EMBL" id="JAUSUG010000002">
    <property type="protein sequence ID" value="MDQ0253174.1"/>
    <property type="molecule type" value="Genomic_DNA"/>
</dbReference>
<feature type="domain" description="HTH araC/xylS-type" evidence="4">
    <location>
        <begin position="184"/>
        <end position="292"/>
    </location>
</feature>
<name>A0ABT9ZPP5_9BACI</name>
<accession>A0ABT9ZPP5</accession>
<dbReference type="Pfam" id="PF12833">
    <property type="entry name" value="HTH_18"/>
    <property type="match status" value="1"/>
</dbReference>
<organism evidence="5 6">
    <name type="scientific">Evansella vedderi</name>
    <dbReference type="NCBI Taxonomy" id="38282"/>
    <lineage>
        <taxon>Bacteria</taxon>
        <taxon>Bacillati</taxon>
        <taxon>Bacillota</taxon>
        <taxon>Bacilli</taxon>
        <taxon>Bacillales</taxon>
        <taxon>Bacillaceae</taxon>
        <taxon>Evansella</taxon>
    </lineage>
</organism>
<dbReference type="InterPro" id="IPR009057">
    <property type="entry name" value="Homeodomain-like_sf"/>
</dbReference>
<evidence type="ECO:0000259" key="4">
    <source>
        <dbReference type="PROSITE" id="PS01124"/>
    </source>
</evidence>
<dbReference type="Proteomes" id="UP001230005">
    <property type="component" value="Unassembled WGS sequence"/>
</dbReference>
<dbReference type="InterPro" id="IPR018060">
    <property type="entry name" value="HTH_AraC"/>
</dbReference>
<evidence type="ECO:0000313" key="5">
    <source>
        <dbReference type="EMBL" id="MDQ0253174.1"/>
    </source>
</evidence>
<reference evidence="5 6" key="1">
    <citation type="submission" date="2023-07" db="EMBL/GenBank/DDBJ databases">
        <title>Genomic Encyclopedia of Type Strains, Phase IV (KMG-IV): sequencing the most valuable type-strain genomes for metagenomic binning, comparative biology and taxonomic classification.</title>
        <authorList>
            <person name="Goeker M."/>
        </authorList>
    </citation>
    <scope>NUCLEOTIDE SEQUENCE [LARGE SCALE GENOMIC DNA]</scope>
    <source>
        <strain evidence="5 6">DSM 9768</strain>
    </source>
</reference>
<dbReference type="InterPro" id="IPR037923">
    <property type="entry name" value="HTH-like"/>
</dbReference>
<dbReference type="SMART" id="SM00342">
    <property type="entry name" value="HTH_ARAC"/>
    <property type="match status" value="1"/>
</dbReference>